<reference evidence="7 8" key="1">
    <citation type="submission" date="2019-02" db="EMBL/GenBank/DDBJ databases">
        <title>Deep-cultivation of Planctomycetes and their phenomic and genomic characterization uncovers novel biology.</title>
        <authorList>
            <person name="Wiegand S."/>
            <person name="Jogler M."/>
            <person name="Boedeker C."/>
            <person name="Pinto D."/>
            <person name="Vollmers J."/>
            <person name="Rivas-Marin E."/>
            <person name="Kohn T."/>
            <person name="Peeters S.H."/>
            <person name="Heuer A."/>
            <person name="Rast P."/>
            <person name="Oberbeckmann S."/>
            <person name="Bunk B."/>
            <person name="Jeske O."/>
            <person name="Meyerdierks A."/>
            <person name="Storesund J.E."/>
            <person name="Kallscheuer N."/>
            <person name="Luecker S."/>
            <person name="Lage O.M."/>
            <person name="Pohl T."/>
            <person name="Merkel B.J."/>
            <person name="Hornburger P."/>
            <person name="Mueller R.-W."/>
            <person name="Bruemmer F."/>
            <person name="Labrenz M."/>
            <person name="Spormann A.M."/>
            <person name="Op den Camp H."/>
            <person name="Overmann J."/>
            <person name="Amann R."/>
            <person name="Jetten M.S.M."/>
            <person name="Mascher T."/>
            <person name="Medema M.H."/>
            <person name="Devos D.P."/>
            <person name="Kaster A.-K."/>
            <person name="Ovreas L."/>
            <person name="Rohde M."/>
            <person name="Galperin M.Y."/>
            <person name="Jogler C."/>
        </authorList>
    </citation>
    <scope>NUCLEOTIDE SEQUENCE [LARGE SCALE GENOMIC DNA]</scope>
    <source>
        <strain evidence="7 8">K23_9</strain>
    </source>
</reference>
<evidence type="ECO:0000313" key="8">
    <source>
        <dbReference type="Proteomes" id="UP000319817"/>
    </source>
</evidence>
<keyword evidence="5" id="KW-0732">Signal</keyword>
<evidence type="ECO:0000313" key="7">
    <source>
        <dbReference type="EMBL" id="QDT08425.1"/>
    </source>
</evidence>
<keyword evidence="8" id="KW-1185">Reference proteome</keyword>
<dbReference type="PANTHER" id="PTHR43774:SF1">
    <property type="entry name" value="PEPTIDE METHIONINE SULFOXIDE REDUCTASE MSRA 2"/>
    <property type="match status" value="1"/>
</dbReference>
<comment type="catalytic activity">
    <reaction evidence="2 4">
        <text>L-methionyl-[protein] + [thioredoxin]-disulfide + H2O = L-methionyl-(S)-S-oxide-[protein] + [thioredoxin]-dithiol</text>
        <dbReference type="Rhea" id="RHEA:14217"/>
        <dbReference type="Rhea" id="RHEA-COMP:10698"/>
        <dbReference type="Rhea" id="RHEA-COMP:10700"/>
        <dbReference type="Rhea" id="RHEA-COMP:12313"/>
        <dbReference type="Rhea" id="RHEA-COMP:12315"/>
        <dbReference type="ChEBI" id="CHEBI:15377"/>
        <dbReference type="ChEBI" id="CHEBI:16044"/>
        <dbReference type="ChEBI" id="CHEBI:29950"/>
        <dbReference type="ChEBI" id="CHEBI:44120"/>
        <dbReference type="ChEBI" id="CHEBI:50058"/>
        <dbReference type="EC" id="1.8.4.11"/>
    </reaction>
</comment>
<dbReference type="GO" id="GO:0008113">
    <property type="term" value="F:peptide-methionine (S)-S-oxide reductase activity"/>
    <property type="evidence" value="ECO:0007669"/>
    <property type="project" value="UniProtKB-UniRule"/>
</dbReference>
<accession>A0A517NMS6</accession>
<keyword evidence="1 4" id="KW-0560">Oxidoreductase</keyword>
<feature type="chain" id="PRO_5021728894" description="Peptide methionine sulfoxide reductase MsrA" evidence="5">
    <location>
        <begin position="24"/>
        <end position="221"/>
    </location>
</feature>
<dbReference type="Pfam" id="PF01625">
    <property type="entry name" value="PMSR"/>
    <property type="match status" value="1"/>
</dbReference>
<dbReference type="SUPFAM" id="SSF55068">
    <property type="entry name" value="Peptide methionine sulfoxide reductase"/>
    <property type="match status" value="1"/>
</dbReference>
<comment type="similarity">
    <text evidence="4">Belongs to the MsrA Met sulfoxide reductase family.</text>
</comment>
<dbReference type="EMBL" id="CP036526">
    <property type="protein sequence ID" value="QDT08425.1"/>
    <property type="molecule type" value="Genomic_DNA"/>
</dbReference>
<evidence type="ECO:0000256" key="1">
    <source>
        <dbReference type="ARBA" id="ARBA00023002"/>
    </source>
</evidence>
<dbReference type="InterPro" id="IPR036509">
    <property type="entry name" value="Met_Sox_Rdtase_MsrA_sf"/>
</dbReference>
<evidence type="ECO:0000256" key="4">
    <source>
        <dbReference type="HAMAP-Rule" id="MF_01401"/>
    </source>
</evidence>
<sequence precursor="true">MNQVLTIALLSLFAIGCGGQTTAVTTTQVNSPQSQDTTPQDSNVTLEKATFGAGCFWCVEAVFKMLDGVESVASGYMGGEVDYPTYEQVCKGTTGHAEVIEIQYDPSKITFAELLEVFWKTHDPTTLNQQGNDRGTQYRSAVFYHNAEQKELAETYKKKLNEEKAFANPIVTEITEASKMYVAEDYHQDYFNLNKSNPYCNAVIPPKLEKLKKVFGDKLKK</sequence>
<organism evidence="7 8">
    <name type="scientific">Stieleria marina</name>
    <dbReference type="NCBI Taxonomy" id="1930275"/>
    <lineage>
        <taxon>Bacteria</taxon>
        <taxon>Pseudomonadati</taxon>
        <taxon>Planctomycetota</taxon>
        <taxon>Planctomycetia</taxon>
        <taxon>Pirellulales</taxon>
        <taxon>Pirellulaceae</taxon>
        <taxon>Stieleria</taxon>
    </lineage>
</organism>
<proteinExistence type="inferred from homology"/>
<evidence type="ECO:0000256" key="5">
    <source>
        <dbReference type="SAM" id="SignalP"/>
    </source>
</evidence>
<dbReference type="PANTHER" id="PTHR43774">
    <property type="entry name" value="PEPTIDE METHIONINE SULFOXIDE REDUCTASE"/>
    <property type="match status" value="1"/>
</dbReference>
<protein>
    <recommendedName>
        <fullName evidence="4">Peptide methionine sulfoxide reductase MsrA</fullName>
        <shortName evidence="4">Protein-methionine-S-oxide reductase</shortName>
        <ecNumber evidence="4">1.8.4.11</ecNumber>
    </recommendedName>
    <alternativeName>
        <fullName evidence="4">Peptide-methionine (S)-S-oxide reductase</fullName>
        <shortName evidence="4">Peptide Met(O) reductase</shortName>
    </alternativeName>
</protein>
<gene>
    <name evidence="7" type="primary">mrsA_1</name>
    <name evidence="4" type="synonym">msrA</name>
    <name evidence="7" type="ORF">K239x_03640</name>
</gene>
<comment type="catalytic activity">
    <reaction evidence="3 4">
        <text>[thioredoxin]-disulfide + L-methionine + H2O = L-methionine (S)-S-oxide + [thioredoxin]-dithiol</text>
        <dbReference type="Rhea" id="RHEA:19993"/>
        <dbReference type="Rhea" id="RHEA-COMP:10698"/>
        <dbReference type="Rhea" id="RHEA-COMP:10700"/>
        <dbReference type="ChEBI" id="CHEBI:15377"/>
        <dbReference type="ChEBI" id="CHEBI:29950"/>
        <dbReference type="ChEBI" id="CHEBI:50058"/>
        <dbReference type="ChEBI" id="CHEBI:57844"/>
        <dbReference type="ChEBI" id="CHEBI:58772"/>
        <dbReference type="EC" id="1.8.4.11"/>
    </reaction>
</comment>
<dbReference type="OrthoDB" id="4174719at2"/>
<feature type="signal peptide" evidence="5">
    <location>
        <begin position="1"/>
        <end position="23"/>
    </location>
</feature>
<dbReference type="Proteomes" id="UP000319817">
    <property type="component" value="Chromosome"/>
</dbReference>
<evidence type="ECO:0000259" key="6">
    <source>
        <dbReference type="Pfam" id="PF01625"/>
    </source>
</evidence>
<dbReference type="EC" id="1.8.4.11" evidence="4"/>
<name>A0A517NMS6_9BACT</name>
<dbReference type="NCBIfam" id="TIGR00401">
    <property type="entry name" value="msrA"/>
    <property type="match status" value="1"/>
</dbReference>
<dbReference type="AlphaFoldDB" id="A0A517NMS6"/>
<feature type="domain" description="Peptide methionine sulphoxide reductase MsrA" evidence="6">
    <location>
        <begin position="48"/>
        <end position="201"/>
    </location>
</feature>
<dbReference type="HAMAP" id="MF_01401">
    <property type="entry name" value="MsrA"/>
    <property type="match status" value="1"/>
</dbReference>
<dbReference type="InterPro" id="IPR002569">
    <property type="entry name" value="Met_Sox_Rdtase_MsrA_dom"/>
</dbReference>
<dbReference type="GO" id="GO:0033744">
    <property type="term" value="F:L-methionine:thioredoxin-disulfide S-oxidoreductase activity"/>
    <property type="evidence" value="ECO:0007669"/>
    <property type="project" value="RHEA"/>
</dbReference>
<comment type="function">
    <text evidence="4">Has an important function as a repair enzyme for proteins that have been inactivated by oxidation. Catalyzes the reversible oxidation-reduction of methionine sulfoxide in proteins to methionine.</text>
</comment>
<dbReference type="RefSeq" id="WP_145415972.1">
    <property type="nucleotide sequence ID" value="NZ_CP036526.1"/>
</dbReference>
<evidence type="ECO:0000256" key="3">
    <source>
        <dbReference type="ARBA" id="ARBA00048782"/>
    </source>
</evidence>
<evidence type="ECO:0000256" key="2">
    <source>
        <dbReference type="ARBA" id="ARBA00047806"/>
    </source>
</evidence>
<feature type="active site" evidence="4">
    <location>
        <position position="55"/>
    </location>
</feature>
<dbReference type="Gene3D" id="3.30.1060.10">
    <property type="entry name" value="Peptide methionine sulphoxide reductase MsrA"/>
    <property type="match status" value="1"/>
</dbReference>